<feature type="chain" id="PRO_5030966632" evidence="1">
    <location>
        <begin position="17"/>
        <end position="97"/>
    </location>
</feature>
<sequence length="97" mass="9954">MKFVILALALIGAASAGFIAPLTTGYSSLWNADLALGYGYGAGYYGLGAAAYAAPALTTYAAPAYTTAYHAPVYTTGLTGYVAPSYGLDIWKKKKAA</sequence>
<dbReference type="EMBL" id="LR899010">
    <property type="protein sequence ID" value="CAD7080913.1"/>
    <property type="molecule type" value="Genomic_DNA"/>
</dbReference>
<keyword evidence="3" id="KW-1185">Reference proteome</keyword>
<evidence type="ECO:0000313" key="3">
    <source>
        <dbReference type="Proteomes" id="UP000594454"/>
    </source>
</evidence>
<gene>
    <name evidence="2" type="ORF">HERILL_LOCUS4049</name>
</gene>
<evidence type="ECO:0000313" key="2">
    <source>
        <dbReference type="EMBL" id="CAD7080913.1"/>
    </source>
</evidence>
<keyword evidence="1" id="KW-0732">Signal</keyword>
<organism evidence="2 3">
    <name type="scientific">Hermetia illucens</name>
    <name type="common">Black soldier fly</name>
    <dbReference type="NCBI Taxonomy" id="343691"/>
    <lineage>
        <taxon>Eukaryota</taxon>
        <taxon>Metazoa</taxon>
        <taxon>Ecdysozoa</taxon>
        <taxon>Arthropoda</taxon>
        <taxon>Hexapoda</taxon>
        <taxon>Insecta</taxon>
        <taxon>Pterygota</taxon>
        <taxon>Neoptera</taxon>
        <taxon>Endopterygota</taxon>
        <taxon>Diptera</taxon>
        <taxon>Brachycera</taxon>
        <taxon>Stratiomyomorpha</taxon>
        <taxon>Stratiomyidae</taxon>
        <taxon>Hermetiinae</taxon>
        <taxon>Hermetia</taxon>
    </lineage>
</organism>
<feature type="signal peptide" evidence="1">
    <location>
        <begin position="1"/>
        <end position="16"/>
    </location>
</feature>
<dbReference type="InParanoid" id="A0A7R8YPR4"/>
<dbReference type="Proteomes" id="UP000594454">
    <property type="component" value="Chromosome 2"/>
</dbReference>
<accession>A0A7R8YPR4</accession>
<reference evidence="2 3" key="1">
    <citation type="submission" date="2020-11" db="EMBL/GenBank/DDBJ databases">
        <authorList>
            <person name="Wallbank WR R."/>
            <person name="Pardo Diaz C."/>
            <person name="Kozak K."/>
            <person name="Martin S."/>
            <person name="Jiggins C."/>
            <person name="Moest M."/>
            <person name="Warren A I."/>
            <person name="Generalovic N T."/>
            <person name="Byers J.R.P. K."/>
            <person name="Montejo-Kovacevich G."/>
            <person name="Yen C E."/>
        </authorList>
    </citation>
    <scope>NUCLEOTIDE SEQUENCE [LARGE SCALE GENOMIC DNA]</scope>
</reference>
<dbReference type="AlphaFoldDB" id="A0A7R8YPR4"/>
<name>A0A7R8YPR4_HERIL</name>
<protein>
    <submittedName>
        <fullName evidence="2">Uncharacterized protein</fullName>
    </submittedName>
</protein>
<evidence type="ECO:0000256" key="1">
    <source>
        <dbReference type="SAM" id="SignalP"/>
    </source>
</evidence>
<proteinExistence type="predicted"/>